<dbReference type="PANTHER" id="PTHR43377">
    <property type="entry name" value="BILIVERDIN REDUCTASE A"/>
    <property type="match status" value="1"/>
</dbReference>
<organism evidence="2">
    <name type="scientific">marine metagenome</name>
    <dbReference type="NCBI Taxonomy" id="408172"/>
    <lineage>
        <taxon>unclassified sequences</taxon>
        <taxon>metagenomes</taxon>
        <taxon>ecological metagenomes</taxon>
    </lineage>
</organism>
<dbReference type="AlphaFoldDB" id="A0A382VEV8"/>
<protein>
    <recommendedName>
        <fullName evidence="1">Gfo/Idh/MocA-like oxidoreductase N-terminal domain-containing protein</fullName>
    </recommendedName>
</protein>
<proteinExistence type="predicted"/>
<dbReference type="Gene3D" id="3.40.50.720">
    <property type="entry name" value="NAD(P)-binding Rossmann-like Domain"/>
    <property type="match status" value="1"/>
</dbReference>
<dbReference type="GO" id="GO:0000166">
    <property type="term" value="F:nucleotide binding"/>
    <property type="evidence" value="ECO:0007669"/>
    <property type="project" value="InterPro"/>
</dbReference>
<dbReference type="Pfam" id="PF01408">
    <property type="entry name" value="GFO_IDH_MocA"/>
    <property type="match status" value="1"/>
</dbReference>
<name>A0A382VEV8_9ZZZZ</name>
<dbReference type="InterPro" id="IPR000683">
    <property type="entry name" value="Gfo/Idh/MocA-like_OxRdtase_N"/>
</dbReference>
<sequence length="95" mass="11085">MRYAILGIGQVGLRHFEAFSKIKKLKLIGFIETNVERANSFEKQFKIKHYKNLKDLLVLKIDFIVLCLPHNQRINPIKKCIKKGINILIEKPLVI</sequence>
<dbReference type="PANTHER" id="PTHR43377:SF1">
    <property type="entry name" value="BILIVERDIN REDUCTASE A"/>
    <property type="match status" value="1"/>
</dbReference>
<feature type="domain" description="Gfo/Idh/MocA-like oxidoreductase N-terminal" evidence="1">
    <location>
        <begin position="1"/>
        <end position="94"/>
    </location>
</feature>
<dbReference type="SUPFAM" id="SSF51735">
    <property type="entry name" value="NAD(P)-binding Rossmann-fold domains"/>
    <property type="match status" value="1"/>
</dbReference>
<gene>
    <name evidence="2" type="ORF">METZ01_LOCUS397910</name>
</gene>
<dbReference type="InterPro" id="IPR051450">
    <property type="entry name" value="Gfo/Idh/MocA_Oxidoreductases"/>
</dbReference>
<feature type="non-terminal residue" evidence="2">
    <location>
        <position position="95"/>
    </location>
</feature>
<accession>A0A382VEV8</accession>
<dbReference type="EMBL" id="UINC01151447">
    <property type="protein sequence ID" value="SVD45056.1"/>
    <property type="molecule type" value="Genomic_DNA"/>
</dbReference>
<evidence type="ECO:0000313" key="2">
    <source>
        <dbReference type="EMBL" id="SVD45056.1"/>
    </source>
</evidence>
<reference evidence="2" key="1">
    <citation type="submission" date="2018-05" db="EMBL/GenBank/DDBJ databases">
        <authorList>
            <person name="Lanie J.A."/>
            <person name="Ng W.-L."/>
            <person name="Kazmierczak K.M."/>
            <person name="Andrzejewski T.M."/>
            <person name="Davidsen T.M."/>
            <person name="Wayne K.J."/>
            <person name="Tettelin H."/>
            <person name="Glass J.I."/>
            <person name="Rusch D."/>
            <person name="Podicherti R."/>
            <person name="Tsui H.-C.T."/>
            <person name="Winkler M.E."/>
        </authorList>
    </citation>
    <scope>NUCLEOTIDE SEQUENCE</scope>
</reference>
<dbReference type="InterPro" id="IPR036291">
    <property type="entry name" value="NAD(P)-bd_dom_sf"/>
</dbReference>
<evidence type="ECO:0000259" key="1">
    <source>
        <dbReference type="Pfam" id="PF01408"/>
    </source>
</evidence>